<dbReference type="EMBL" id="BKCJ011768708">
    <property type="protein sequence ID" value="GFD51326.1"/>
    <property type="molecule type" value="Genomic_DNA"/>
</dbReference>
<proteinExistence type="predicted"/>
<feature type="region of interest" description="Disordered" evidence="1">
    <location>
        <begin position="1"/>
        <end position="62"/>
    </location>
</feature>
<gene>
    <name evidence="2" type="ORF">Tci_923295</name>
</gene>
<reference evidence="2" key="1">
    <citation type="journal article" date="2019" name="Sci. Rep.">
        <title>Draft genome of Tanacetum cinerariifolium, the natural source of mosquito coil.</title>
        <authorList>
            <person name="Yamashiro T."/>
            <person name="Shiraishi A."/>
            <person name="Satake H."/>
            <person name="Nakayama K."/>
        </authorList>
    </citation>
    <scope>NUCLEOTIDE SEQUENCE</scope>
</reference>
<sequence>MATTLCRPSSACPRDQDDLHNDAHLERENSTKRQKTTKNGTFKLRGSSSGQDYESKPGPSMS</sequence>
<organism evidence="2">
    <name type="scientific">Tanacetum cinerariifolium</name>
    <name type="common">Dalmatian daisy</name>
    <name type="synonym">Chrysanthemum cinerariifolium</name>
    <dbReference type="NCBI Taxonomy" id="118510"/>
    <lineage>
        <taxon>Eukaryota</taxon>
        <taxon>Viridiplantae</taxon>
        <taxon>Streptophyta</taxon>
        <taxon>Embryophyta</taxon>
        <taxon>Tracheophyta</taxon>
        <taxon>Spermatophyta</taxon>
        <taxon>Magnoliopsida</taxon>
        <taxon>eudicotyledons</taxon>
        <taxon>Gunneridae</taxon>
        <taxon>Pentapetalae</taxon>
        <taxon>asterids</taxon>
        <taxon>campanulids</taxon>
        <taxon>Asterales</taxon>
        <taxon>Asteraceae</taxon>
        <taxon>Asteroideae</taxon>
        <taxon>Anthemideae</taxon>
        <taxon>Anthemidinae</taxon>
        <taxon>Tanacetum</taxon>
    </lineage>
</organism>
<feature type="non-terminal residue" evidence="2">
    <location>
        <position position="62"/>
    </location>
</feature>
<dbReference type="AlphaFoldDB" id="A0A699X0B7"/>
<comment type="caution">
    <text evidence="2">The sequence shown here is derived from an EMBL/GenBank/DDBJ whole genome shotgun (WGS) entry which is preliminary data.</text>
</comment>
<feature type="compositionally biased region" description="Basic and acidic residues" evidence="1">
    <location>
        <begin position="14"/>
        <end position="31"/>
    </location>
</feature>
<evidence type="ECO:0000313" key="2">
    <source>
        <dbReference type="EMBL" id="GFD51326.1"/>
    </source>
</evidence>
<name>A0A699X0B7_TANCI</name>
<evidence type="ECO:0000256" key="1">
    <source>
        <dbReference type="SAM" id="MobiDB-lite"/>
    </source>
</evidence>
<protein>
    <submittedName>
        <fullName evidence="2">Uncharacterized protein</fullName>
    </submittedName>
</protein>
<accession>A0A699X0B7</accession>